<feature type="region of interest" description="Disordered" evidence="1">
    <location>
        <begin position="53"/>
        <end position="77"/>
    </location>
</feature>
<dbReference type="AlphaFoldDB" id="C1LHW8"/>
<accession>C1LHW8</accession>
<reference evidence="2" key="1">
    <citation type="journal article" date="2009" name="Nature">
        <title>The Schistosoma japonicum genome reveals features of host-parasite interplay.</title>
        <authorList>
            <person name="Liu F."/>
            <person name="Zhou Y."/>
            <person name="Wang Z.Q."/>
            <person name="Lu G."/>
            <person name="Zheng H."/>
            <person name="Brindley P.J."/>
            <person name="McManus D.P."/>
            <person name="Blair D."/>
            <person name="Zhang Q.H."/>
            <person name="Zhong Y."/>
            <person name="Wang S."/>
            <person name="Han Z.G."/>
            <person name="Chen Z."/>
        </authorList>
    </citation>
    <scope>NUCLEOTIDE SEQUENCE</scope>
    <source>
        <strain evidence="2">Anhui</strain>
    </source>
</reference>
<organism evidence="2">
    <name type="scientific">Schistosoma japonicum</name>
    <name type="common">Blood fluke</name>
    <dbReference type="NCBI Taxonomy" id="6182"/>
    <lineage>
        <taxon>Eukaryota</taxon>
        <taxon>Metazoa</taxon>
        <taxon>Spiralia</taxon>
        <taxon>Lophotrochozoa</taxon>
        <taxon>Platyhelminthes</taxon>
        <taxon>Trematoda</taxon>
        <taxon>Digenea</taxon>
        <taxon>Strigeidida</taxon>
        <taxon>Schistosomatoidea</taxon>
        <taxon>Schistosomatidae</taxon>
        <taxon>Schistosoma</taxon>
    </lineage>
</organism>
<sequence length="111" mass="12579">MDNEKPRRKLILHFDARNTLFLSDKSYRFTVEEALNSYITGIVWGKLNDESERNEDKTVQNHSSNCDSPTFAPMGSTSDHLINAVDVNNDNPSVKVAKIQVTNEISQNHSK</sequence>
<protein>
    <submittedName>
        <fullName evidence="2">Hypotheticial protein</fullName>
    </submittedName>
</protein>
<proteinExistence type="evidence at transcript level"/>
<evidence type="ECO:0000313" key="2">
    <source>
        <dbReference type="EMBL" id="CAX74296.1"/>
    </source>
</evidence>
<name>C1LHW8_SCHJA</name>
<dbReference type="EMBL" id="FN318567">
    <property type="protein sequence ID" value="CAX74296.1"/>
    <property type="molecule type" value="mRNA"/>
</dbReference>
<dbReference type="PANTHER" id="PTHR36960:SF1">
    <property type="entry name" value="SI:DKEY-32E6.3"/>
    <property type="match status" value="1"/>
</dbReference>
<reference evidence="2" key="2">
    <citation type="submission" date="2009-03" db="EMBL/GenBank/DDBJ databases">
        <authorList>
            <person name="Gang L."/>
        </authorList>
    </citation>
    <scope>NUCLEOTIDE SEQUENCE</scope>
    <source>
        <strain evidence="2">Anhui</strain>
    </source>
</reference>
<dbReference type="PANTHER" id="PTHR36960">
    <property type="entry name" value="SI:DKEY-32E6.3"/>
    <property type="match status" value="1"/>
</dbReference>
<evidence type="ECO:0000256" key="1">
    <source>
        <dbReference type="SAM" id="MobiDB-lite"/>
    </source>
</evidence>